<sequence length="289" mass="33308">MSKKGILVIVFALLFVLSSCQSDEKKFDEAIENTENLTSARVDFSMDNVPIFGSIAGYMLYSGDQYYTSFFGEQSYELEIDGVTYELVEFDDVYYAKEVEEDIEDILGEEDDFTSMYEDFNSENFVLGDDGYYVSTESYDDMTDIKVKIEDGYIIEIMATVDSEGFVMDLTMELSGFNETTIDFPEYEMMNDHILVISSLVDEGYEYQSSDVLIRFESWNEDIDYWIGADHFEIDGGWNDAVIFYPETQTVEVNELPAVSLELYLTEEVNPIVEQVIFDLLTDYYNTLD</sequence>
<keyword evidence="1" id="KW-0732">Signal</keyword>
<gene>
    <name evidence="2" type="ORF">G4Z02_05030</name>
</gene>
<evidence type="ECO:0000313" key="3">
    <source>
        <dbReference type="Proteomes" id="UP000514720"/>
    </source>
</evidence>
<proteinExistence type="predicted"/>
<protein>
    <submittedName>
        <fullName evidence="2">Uncharacterized protein</fullName>
    </submittedName>
</protein>
<feature type="chain" id="PRO_5029513160" evidence="1">
    <location>
        <begin position="23"/>
        <end position="289"/>
    </location>
</feature>
<accession>A0A7L7KS96</accession>
<name>A0A7L7KS96_9MOLU</name>
<dbReference type="AlphaFoldDB" id="A0A7L7KS96"/>
<organism evidence="2 3">
    <name type="scientific">Candidatus Xianfuyuplasma coldseepsis</name>
    <dbReference type="NCBI Taxonomy" id="2782163"/>
    <lineage>
        <taxon>Bacteria</taxon>
        <taxon>Bacillati</taxon>
        <taxon>Mycoplasmatota</taxon>
        <taxon>Mollicutes</taxon>
        <taxon>Candidatus Izemoplasmatales</taxon>
        <taxon>Candidatus Izemoplasmataceae</taxon>
        <taxon>Candidatus Xianfuyuplasma</taxon>
    </lineage>
</organism>
<dbReference type="RefSeq" id="WP_258876907.1">
    <property type="nucleotide sequence ID" value="NZ_CP048914.1"/>
</dbReference>
<dbReference type="KEGG" id="xcl:G4Z02_05030"/>
<feature type="signal peptide" evidence="1">
    <location>
        <begin position="1"/>
        <end position="22"/>
    </location>
</feature>
<keyword evidence="3" id="KW-1185">Reference proteome</keyword>
<evidence type="ECO:0000256" key="1">
    <source>
        <dbReference type="SAM" id="SignalP"/>
    </source>
</evidence>
<dbReference type="Proteomes" id="UP000514720">
    <property type="component" value="Chromosome"/>
</dbReference>
<dbReference type="EMBL" id="CP048914">
    <property type="protein sequence ID" value="QMS85132.1"/>
    <property type="molecule type" value="Genomic_DNA"/>
</dbReference>
<dbReference type="PROSITE" id="PS51257">
    <property type="entry name" value="PROKAR_LIPOPROTEIN"/>
    <property type="match status" value="1"/>
</dbReference>
<evidence type="ECO:0000313" key="2">
    <source>
        <dbReference type="EMBL" id="QMS85132.1"/>
    </source>
</evidence>
<reference evidence="2 3" key="1">
    <citation type="submission" date="2020-02" db="EMBL/GenBank/DDBJ databases">
        <authorList>
            <person name="Zheng R.K."/>
            <person name="Sun C.M."/>
        </authorList>
    </citation>
    <scope>NUCLEOTIDE SEQUENCE [LARGE SCALE GENOMIC DNA]</scope>
    <source>
        <strain evidence="3">zrk13</strain>
    </source>
</reference>